<gene>
    <name evidence="3" type="ORF">H9661_11460</name>
</gene>
<evidence type="ECO:0000313" key="4">
    <source>
        <dbReference type="Proteomes" id="UP000627781"/>
    </source>
</evidence>
<sequence length="275" mass="32589">MKLKIAPWNKFILKKFFWFLTVVNTILSITLIAVDIDKKTKFRIGIFEVVVFIIVYFYFWIYENFRDNIKININNSQLQIKVGDIFSQEGLKVIGVNEYFDNIVDNAIISKNSLHGRYIMNNYENTVNLDKEIEMDSHLMELKSGYNNERKIGKKQKYKLGSIFVDGEYLLTSFAKFDDKNRAYLYMNDYINFLLNFWNEIDIIYSGRSVTIPLFGSGITRFKEYDHITDQELLELLIWSFKLSRIKFKYPASATIIIHKDKADKINFTKLKGWE</sequence>
<feature type="transmembrane region" description="Helical" evidence="1">
    <location>
        <begin position="46"/>
        <end position="62"/>
    </location>
</feature>
<keyword evidence="1" id="KW-0472">Membrane</keyword>
<evidence type="ECO:0000256" key="1">
    <source>
        <dbReference type="SAM" id="Phobius"/>
    </source>
</evidence>
<organism evidence="3 4">
    <name type="scientific">Clostridium cibarium</name>
    <dbReference type="NCBI Taxonomy" id="2762247"/>
    <lineage>
        <taxon>Bacteria</taxon>
        <taxon>Bacillati</taxon>
        <taxon>Bacillota</taxon>
        <taxon>Clostridia</taxon>
        <taxon>Eubacteriales</taxon>
        <taxon>Clostridiaceae</taxon>
        <taxon>Clostridium</taxon>
    </lineage>
</organism>
<dbReference type="InterPro" id="IPR045535">
    <property type="entry name" value="ThsA_Macro"/>
</dbReference>
<protein>
    <recommendedName>
        <fullName evidence="2">Thoeris protein ThsA Macro domain-containing protein</fullName>
    </recommendedName>
</protein>
<keyword evidence="1" id="KW-0812">Transmembrane</keyword>
<proteinExistence type="predicted"/>
<reference evidence="3 4" key="1">
    <citation type="submission" date="2020-08" db="EMBL/GenBank/DDBJ databases">
        <title>A Genomic Blueprint of the Chicken Gut Microbiome.</title>
        <authorList>
            <person name="Gilroy R."/>
            <person name="Ravi A."/>
            <person name="Getino M."/>
            <person name="Pursley I."/>
            <person name="Horton D.L."/>
            <person name="Alikhan N.-F."/>
            <person name="Baker D."/>
            <person name="Gharbi K."/>
            <person name="Hall N."/>
            <person name="Watson M."/>
            <person name="Adriaenssens E.M."/>
            <person name="Foster-Nyarko E."/>
            <person name="Jarju S."/>
            <person name="Secka A."/>
            <person name="Antonio M."/>
            <person name="Oren A."/>
            <person name="Chaudhuri R."/>
            <person name="La Ragione R.M."/>
            <person name="Hildebrand F."/>
            <person name="Pallen M.J."/>
        </authorList>
    </citation>
    <scope>NUCLEOTIDE SEQUENCE [LARGE SCALE GENOMIC DNA]</scope>
    <source>
        <strain evidence="3 4">Sa3CVN1</strain>
    </source>
</reference>
<evidence type="ECO:0000313" key="3">
    <source>
        <dbReference type="EMBL" id="MBD7911974.1"/>
    </source>
</evidence>
<comment type="caution">
    <text evidence="3">The sequence shown here is derived from an EMBL/GenBank/DDBJ whole genome shotgun (WGS) entry which is preliminary data.</text>
</comment>
<accession>A0ABR8PUY5</accession>
<feature type="domain" description="Thoeris protein ThsA Macro" evidence="2">
    <location>
        <begin position="79"/>
        <end position="259"/>
    </location>
</feature>
<dbReference type="EMBL" id="JACSRA010000017">
    <property type="protein sequence ID" value="MBD7911974.1"/>
    <property type="molecule type" value="Genomic_DNA"/>
</dbReference>
<feature type="transmembrane region" description="Helical" evidence="1">
    <location>
        <begin position="16"/>
        <end position="34"/>
    </location>
</feature>
<name>A0ABR8PUY5_9CLOT</name>
<dbReference type="Pfam" id="PF20016">
    <property type="entry name" value="ThsA_Macro"/>
    <property type="match status" value="1"/>
</dbReference>
<dbReference type="RefSeq" id="WP_191768859.1">
    <property type="nucleotide sequence ID" value="NZ_JACSRA010000017.1"/>
</dbReference>
<keyword evidence="4" id="KW-1185">Reference proteome</keyword>
<keyword evidence="1" id="KW-1133">Transmembrane helix</keyword>
<evidence type="ECO:0000259" key="2">
    <source>
        <dbReference type="Pfam" id="PF20016"/>
    </source>
</evidence>
<dbReference type="Proteomes" id="UP000627781">
    <property type="component" value="Unassembled WGS sequence"/>
</dbReference>